<dbReference type="InParanoid" id="A0A0C2XEY2"/>
<keyword evidence="3" id="KW-1185">Reference proteome</keyword>
<dbReference type="OrthoDB" id="3030369at2759"/>
<dbReference type="EMBL" id="KN818232">
    <property type="protein sequence ID" value="KIL67403.1"/>
    <property type="molecule type" value="Genomic_DNA"/>
</dbReference>
<feature type="chain" id="PRO_5002170776" description="Extracellular membrane protein CFEM domain-containing protein" evidence="1">
    <location>
        <begin position="17"/>
        <end position="160"/>
    </location>
</feature>
<evidence type="ECO:0008006" key="4">
    <source>
        <dbReference type="Google" id="ProtNLM"/>
    </source>
</evidence>
<dbReference type="AlphaFoldDB" id="A0A0C2XEY2"/>
<protein>
    <recommendedName>
        <fullName evidence="4">Extracellular membrane protein CFEM domain-containing protein</fullName>
    </recommendedName>
</protein>
<name>A0A0C2XEY2_AMAMK</name>
<gene>
    <name evidence="2" type="ORF">M378DRAFT_73868</name>
</gene>
<sequence>MVLPLFFACLCAILSAAIVTFPAITFKELLLPSTTNSTNGPVPVECQQTCAPIVPLTLGNQSCTPSLCCNSQWEQAYFSCIICAAQIQQITDLSDAQHTLDVIYADCTLVGSPIPLVTFPGQSPNRTLPSASVLPSQATATATISGNLTCMWTLLICNAC</sequence>
<accession>A0A0C2XEY2</accession>
<reference evidence="2 3" key="1">
    <citation type="submission" date="2014-04" db="EMBL/GenBank/DDBJ databases">
        <title>Evolutionary Origins and Diversification of the Mycorrhizal Mutualists.</title>
        <authorList>
            <consortium name="DOE Joint Genome Institute"/>
            <consortium name="Mycorrhizal Genomics Consortium"/>
            <person name="Kohler A."/>
            <person name="Kuo A."/>
            <person name="Nagy L.G."/>
            <person name="Floudas D."/>
            <person name="Copeland A."/>
            <person name="Barry K.W."/>
            <person name="Cichocki N."/>
            <person name="Veneault-Fourrey C."/>
            <person name="LaButti K."/>
            <person name="Lindquist E.A."/>
            <person name="Lipzen A."/>
            <person name="Lundell T."/>
            <person name="Morin E."/>
            <person name="Murat C."/>
            <person name="Riley R."/>
            <person name="Ohm R."/>
            <person name="Sun H."/>
            <person name="Tunlid A."/>
            <person name="Henrissat B."/>
            <person name="Grigoriev I.V."/>
            <person name="Hibbett D.S."/>
            <person name="Martin F."/>
        </authorList>
    </citation>
    <scope>NUCLEOTIDE SEQUENCE [LARGE SCALE GENOMIC DNA]</scope>
    <source>
        <strain evidence="2 3">Koide BX008</strain>
    </source>
</reference>
<organism evidence="2 3">
    <name type="scientific">Amanita muscaria (strain Koide BX008)</name>
    <dbReference type="NCBI Taxonomy" id="946122"/>
    <lineage>
        <taxon>Eukaryota</taxon>
        <taxon>Fungi</taxon>
        <taxon>Dikarya</taxon>
        <taxon>Basidiomycota</taxon>
        <taxon>Agaricomycotina</taxon>
        <taxon>Agaricomycetes</taxon>
        <taxon>Agaricomycetidae</taxon>
        <taxon>Agaricales</taxon>
        <taxon>Pluteineae</taxon>
        <taxon>Amanitaceae</taxon>
        <taxon>Amanita</taxon>
    </lineage>
</organism>
<proteinExistence type="predicted"/>
<evidence type="ECO:0000256" key="1">
    <source>
        <dbReference type="SAM" id="SignalP"/>
    </source>
</evidence>
<dbReference type="HOGENOM" id="CLU_1651707_0_0_1"/>
<keyword evidence="1" id="KW-0732">Signal</keyword>
<evidence type="ECO:0000313" key="2">
    <source>
        <dbReference type="EMBL" id="KIL67403.1"/>
    </source>
</evidence>
<evidence type="ECO:0000313" key="3">
    <source>
        <dbReference type="Proteomes" id="UP000054549"/>
    </source>
</evidence>
<dbReference type="Proteomes" id="UP000054549">
    <property type="component" value="Unassembled WGS sequence"/>
</dbReference>
<feature type="signal peptide" evidence="1">
    <location>
        <begin position="1"/>
        <end position="16"/>
    </location>
</feature>